<dbReference type="EMBL" id="PNYB01000006">
    <property type="protein sequence ID" value="PMS25694.1"/>
    <property type="molecule type" value="Genomic_DNA"/>
</dbReference>
<feature type="transmembrane region" description="Helical" evidence="1">
    <location>
        <begin position="12"/>
        <end position="34"/>
    </location>
</feature>
<dbReference type="Gene3D" id="3.40.50.10610">
    <property type="entry name" value="ABC-type transport auxiliary lipoprotein component"/>
    <property type="match status" value="1"/>
</dbReference>
<evidence type="ECO:0000313" key="3">
    <source>
        <dbReference type="EMBL" id="PMS25694.1"/>
    </source>
</evidence>
<keyword evidence="1" id="KW-1133">Transmembrane helix</keyword>
<comment type="caution">
    <text evidence="3">The sequence shown here is derived from an EMBL/GenBank/DDBJ whole genome shotgun (WGS) entry which is preliminary data.</text>
</comment>
<protein>
    <recommendedName>
        <fullName evidence="2">ABC-type transport auxiliary lipoprotein component domain-containing protein</fullName>
    </recommendedName>
</protein>
<dbReference type="InterPro" id="IPR005586">
    <property type="entry name" value="ABC_trans_aux"/>
</dbReference>
<keyword evidence="1" id="KW-0472">Membrane</keyword>
<keyword evidence="4" id="KW-1185">Reference proteome</keyword>
<gene>
    <name evidence="3" type="ORF">C0Z19_09015</name>
</gene>
<reference evidence="3 4" key="1">
    <citation type="submission" date="2018-01" db="EMBL/GenBank/DDBJ databases">
        <title>Whole genome analyses suggest that Burkholderia sensu lato contains two further novel genera in the rhizoxinica-symbiotica group Mycetohabitans gen. nov., and Trinickia gen. nov.: implications for the evolution of diazotrophy and nodulation in the Burkholderiaceae.</title>
        <authorList>
            <person name="Estrada-de los Santos P."/>
            <person name="Palmer M."/>
            <person name="Chavez-Ramirez B."/>
            <person name="Beukes C."/>
            <person name="Steenkamp E.T."/>
            <person name="Hirsch A.M."/>
            <person name="Manyaka P."/>
            <person name="Maluk M."/>
            <person name="Lafos M."/>
            <person name="Crook M."/>
            <person name="Gross E."/>
            <person name="Simon M.F."/>
            <person name="Bueno dos Reis Junior F."/>
            <person name="Poole P.S."/>
            <person name="Venter S.N."/>
            <person name="James E.K."/>
        </authorList>
    </citation>
    <scope>NUCLEOTIDE SEQUENCE [LARGE SCALE GENOMIC DNA]</scope>
    <source>
        <strain evidence="3 4">GP25-8</strain>
    </source>
</reference>
<evidence type="ECO:0000256" key="1">
    <source>
        <dbReference type="SAM" id="Phobius"/>
    </source>
</evidence>
<dbReference type="SUPFAM" id="SSF159594">
    <property type="entry name" value="XCC0632-like"/>
    <property type="match status" value="1"/>
</dbReference>
<evidence type="ECO:0000259" key="2">
    <source>
        <dbReference type="Pfam" id="PF03886"/>
    </source>
</evidence>
<proteinExistence type="predicted"/>
<dbReference type="Pfam" id="PF03886">
    <property type="entry name" value="ABC_trans_aux"/>
    <property type="match status" value="1"/>
</dbReference>
<evidence type="ECO:0000313" key="4">
    <source>
        <dbReference type="Proteomes" id="UP000235347"/>
    </source>
</evidence>
<dbReference type="AlphaFoldDB" id="A0A2N7W8G9"/>
<dbReference type="Proteomes" id="UP000235347">
    <property type="component" value="Unassembled WGS sequence"/>
</dbReference>
<feature type="domain" description="ABC-type transport auxiliary lipoprotein component" evidence="2">
    <location>
        <begin position="46"/>
        <end position="206"/>
    </location>
</feature>
<sequence length="240" mass="24984">MKPVRFARNGRVFAVLTSYRPVAVGAALIGAMLVSGCASPPESRFYTLGAGSEAAPQSAGAQTVPAFLIEVPTVGMPAQVARNQLVVQDNATRVTVLEQERWASPPGDELRRALSGDLAARLGTFDVFDSPHPQNVPVYRIAVNVRRFESWPGSRAVLDAVWSVRSLRTQVVVTCNTVQTEAVGPGFDALVAGHRRAVGELADAIASTVRVLAAGGRAPALGANACAVGTPVTAKNSGAS</sequence>
<organism evidence="3 4">
    <name type="scientific">Trinickia soli</name>
    <dbReference type="NCBI Taxonomy" id="380675"/>
    <lineage>
        <taxon>Bacteria</taxon>
        <taxon>Pseudomonadati</taxon>
        <taxon>Pseudomonadota</taxon>
        <taxon>Betaproteobacteria</taxon>
        <taxon>Burkholderiales</taxon>
        <taxon>Burkholderiaceae</taxon>
        <taxon>Trinickia</taxon>
    </lineage>
</organism>
<accession>A0A2N7W8G9</accession>
<keyword evidence="1" id="KW-0812">Transmembrane</keyword>
<name>A0A2N7W8G9_9BURK</name>
<dbReference type="RefSeq" id="WP_102609466.1">
    <property type="nucleotide sequence ID" value="NZ_CADIKD010000001.1"/>
</dbReference>